<dbReference type="Pfam" id="PF11799">
    <property type="entry name" value="IMS_C"/>
    <property type="match status" value="1"/>
</dbReference>
<dbReference type="CDD" id="cd03586">
    <property type="entry name" value="PolY_Pol_IV_kappa"/>
    <property type="match status" value="1"/>
</dbReference>
<reference evidence="17 18" key="1">
    <citation type="submission" date="2022-07" db="EMBL/GenBank/DDBJ databases">
        <title>Methylomonas rivi sp. nov., Methylomonas rosea sp. nov., Methylomonas aureus sp. nov. and Methylomonas subterranea sp. nov., four novel methanotrophs isolated from a freshwater creek and the deep terrestrial subsurface.</title>
        <authorList>
            <person name="Abin C."/>
            <person name="Sankaranarayanan K."/>
            <person name="Garner C."/>
            <person name="Sindelar R."/>
            <person name="Kotary K."/>
            <person name="Garner R."/>
            <person name="Barclay S."/>
            <person name="Lawson P."/>
            <person name="Krumholz L."/>
        </authorList>
    </citation>
    <scope>NUCLEOTIDE SEQUENCE [LARGE SCALE GENOMIC DNA]</scope>
    <source>
        <strain evidence="17 18">SURF-2</strain>
    </source>
</reference>
<evidence type="ECO:0000256" key="7">
    <source>
        <dbReference type="ARBA" id="ARBA00022705"/>
    </source>
</evidence>
<keyword evidence="11 15" id="KW-0239">DNA-directed DNA polymerase</keyword>
<organism evidence="17 18">
    <name type="scientific">Methylomonas subterranea</name>
    <dbReference type="NCBI Taxonomy" id="2952225"/>
    <lineage>
        <taxon>Bacteria</taxon>
        <taxon>Pseudomonadati</taxon>
        <taxon>Pseudomonadota</taxon>
        <taxon>Gammaproteobacteria</taxon>
        <taxon>Methylococcales</taxon>
        <taxon>Methylococcaceae</taxon>
        <taxon>Methylomonas</taxon>
    </lineage>
</organism>
<feature type="domain" description="UmuC" evidence="16">
    <location>
        <begin position="8"/>
        <end position="189"/>
    </location>
</feature>
<dbReference type="InterPro" id="IPR017961">
    <property type="entry name" value="DNA_pol_Y-fam_little_finger"/>
</dbReference>
<evidence type="ECO:0000256" key="4">
    <source>
        <dbReference type="ARBA" id="ARBA00022490"/>
    </source>
</evidence>
<evidence type="ECO:0000256" key="5">
    <source>
        <dbReference type="ARBA" id="ARBA00022679"/>
    </source>
</evidence>
<dbReference type="HAMAP" id="MF_01113">
    <property type="entry name" value="DNApol_IV"/>
    <property type="match status" value="1"/>
</dbReference>
<keyword evidence="10 15" id="KW-0460">Magnesium</keyword>
<evidence type="ECO:0000256" key="9">
    <source>
        <dbReference type="ARBA" id="ARBA00022763"/>
    </source>
</evidence>
<dbReference type="Gene3D" id="3.30.70.270">
    <property type="match status" value="1"/>
</dbReference>
<dbReference type="EMBL" id="JANIBJ010000014">
    <property type="protein sequence ID" value="MCQ8104301.1"/>
    <property type="molecule type" value="Genomic_DNA"/>
</dbReference>
<sequence length="363" mass="40837">MHQSPRKIIHIDMDAFYAAVEQRDNPAYRNKPVVVGGKPDSRGVVATCSYEARLFGVHSAMPSARAARLCPQAIFIKPRFDVYREASENIRAIFSRYCDCIEPLSLDEAYLDVSDSSYFKGSATLLAKHIKREIYRQTGLIASAGISYNKFLAKLASDLDKPDGLRVITPEQALAVMAKLPIGKFHGVGPATEKRMRDLGIQNGWDLKQVSLPMLQQYFGKSARHYYDIARGIDHRPVNAHRDRKSIGVETTFAEDIDDAQIILFHLQTLLSQALNKLAEKRLLAYTLTIKVKYRDFVQVTRGRTLPQAIADTNDNVPLLIDLLRNTAVGEKKVRLLGVNLSTLQPCRYVDECRQLDLFSSLL</sequence>
<dbReference type="InterPro" id="IPR001126">
    <property type="entry name" value="UmuC"/>
</dbReference>
<keyword evidence="8 15" id="KW-0479">Metal-binding</keyword>
<evidence type="ECO:0000256" key="6">
    <source>
        <dbReference type="ARBA" id="ARBA00022695"/>
    </source>
</evidence>
<evidence type="ECO:0000313" key="18">
    <source>
        <dbReference type="Proteomes" id="UP001524499"/>
    </source>
</evidence>
<dbReference type="InterPro" id="IPR053848">
    <property type="entry name" value="IMS_HHH_1"/>
</dbReference>
<evidence type="ECO:0000256" key="15">
    <source>
        <dbReference type="HAMAP-Rule" id="MF_01113"/>
    </source>
</evidence>
<evidence type="ECO:0000259" key="16">
    <source>
        <dbReference type="PROSITE" id="PS50173"/>
    </source>
</evidence>
<dbReference type="RefSeq" id="WP_256602086.1">
    <property type="nucleotide sequence ID" value="NZ_JANIBJ010000014.1"/>
</dbReference>
<dbReference type="Gene3D" id="1.10.150.20">
    <property type="entry name" value="5' to 3' exonuclease, C-terminal subdomain"/>
    <property type="match status" value="1"/>
</dbReference>
<keyword evidence="3 15" id="KW-0515">Mutator protein</keyword>
<comment type="subcellular location">
    <subcellularLocation>
        <location evidence="1 15">Cytoplasm</location>
    </subcellularLocation>
</comment>
<keyword evidence="6 15" id="KW-0548">Nucleotidyltransferase</keyword>
<dbReference type="InterPro" id="IPR036775">
    <property type="entry name" value="DNA_pol_Y-fam_lit_finger_sf"/>
</dbReference>
<proteinExistence type="inferred from homology"/>
<comment type="caution">
    <text evidence="17">The sequence shown here is derived from an EMBL/GenBank/DDBJ whole genome shotgun (WGS) entry which is preliminary data.</text>
</comment>
<feature type="active site" evidence="15">
    <location>
        <position position="108"/>
    </location>
</feature>
<feature type="binding site" evidence="15">
    <location>
        <position position="107"/>
    </location>
    <ligand>
        <name>Mg(2+)</name>
        <dbReference type="ChEBI" id="CHEBI:18420"/>
    </ligand>
</feature>
<comment type="similarity">
    <text evidence="2 15">Belongs to the DNA polymerase type-Y family.</text>
</comment>
<dbReference type="InterPro" id="IPR043128">
    <property type="entry name" value="Rev_trsase/Diguanyl_cyclase"/>
</dbReference>
<keyword evidence="9 15" id="KW-0227">DNA damage</keyword>
<evidence type="ECO:0000256" key="1">
    <source>
        <dbReference type="ARBA" id="ARBA00004496"/>
    </source>
</evidence>
<dbReference type="Gene3D" id="3.30.1490.100">
    <property type="entry name" value="DNA polymerase, Y-family, little finger domain"/>
    <property type="match status" value="1"/>
</dbReference>
<dbReference type="Pfam" id="PF00817">
    <property type="entry name" value="IMS"/>
    <property type="match status" value="1"/>
</dbReference>
<evidence type="ECO:0000313" key="17">
    <source>
        <dbReference type="EMBL" id="MCQ8104301.1"/>
    </source>
</evidence>
<dbReference type="SUPFAM" id="SSF100879">
    <property type="entry name" value="Lesion bypass DNA polymerase (Y-family), little finger domain"/>
    <property type="match status" value="1"/>
</dbReference>
<feature type="binding site" evidence="15">
    <location>
        <position position="12"/>
    </location>
    <ligand>
        <name>Mg(2+)</name>
        <dbReference type="ChEBI" id="CHEBI:18420"/>
    </ligand>
</feature>
<evidence type="ECO:0000256" key="10">
    <source>
        <dbReference type="ARBA" id="ARBA00022842"/>
    </source>
</evidence>
<comment type="catalytic activity">
    <reaction evidence="14 15">
        <text>DNA(n) + a 2'-deoxyribonucleoside 5'-triphosphate = DNA(n+1) + diphosphate</text>
        <dbReference type="Rhea" id="RHEA:22508"/>
        <dbReference type="Rhea" id="RHEA-COMP:17339"/>
        <dbReference type="Rhea" id="RHEA-COMP:17340"/>
        <dbReference type="ChEBI" id="CHEBI:33019"/>
        <dbReference type="ChEBI" id="CHEBI:61560"/>
        <dbReference type="ChEBI" id="CHEBI:173112"/>
        <dbReference type="EC" id="2.7.7.7"/>
    </reaction>
</comment>
<dbReference type="PANTHER" id="PTHR11076">
    <property type="entry name" value="DNA REPAIR POLYMERASE UMUC / TRANSFERASE FAMILY MEMBER"/>
    <property type="match status" value="1"/>
</dbReference>
<accession>A0ABT1TFR0</accession>
<dbReference type="Proteomes" id="UP001524499">
    <property type="component" value="Unassembled WGS sequence"/>
</dbReference>
<evidence type="ECO:0000256" key="11">
    <source>
        <dbReference type="ARBA" id="ARBA00022932"/>
    </source>
</evidence>
<protein>
    <recommendedName>
        <fullName evidence="15">DNA polymerase IV</fullName>
        <shortName evidence="15">Pol IV</shortName>
        <ecNumber evidence="15">2.7.7.7</ecNumber>
    </recommendedName>
</protein>
<feature type="site" description="Substrate discrimination" evidence="15">
    <location>
        <position position="17"/>
    </location>
</feature>
<dbReference type="GO" id="GO:0003887">
    <property type="term" value="F:DNA-directed DNA polymerase activity"/>
    <property type="evidence" value="ECO:0007669"/>
    <property type="project" value="UniProtKB-EC"/>
</dbReference>
<dbReference type="PROSITE" id="PS50173">
    <property type="entry name" value="UMUC"/>
    <property type="match status" value="1"/>
</dbReference>
<dbReference type="InterPro" id="IPR050116">
    <property type="entry name" value="DNA_polymerase-Y"/>
</dbReference>
<keyword evidence="5 15" id="KW-0808">Transferase</keyword>
<dbReference type="NCBIfam" id="NF002677">
    <property type="entry name" value="PRK02406.1"/>
    <property type="match status" value="1"/>
</dbReference>
<dbReference type="InterPro" id="IPR043502">
    <property type="entry name" value="DNA/RNA_pol_sf"/>
</dbReference>
<evidence type="ECO:0000256" key="3">
    <source>
        <dbReference type="ARBA" id="ARBA00022457"/>
    </source>
</evidence>
<dbReference type="SUPFAM" id="SSF56672">
    <property type="entry name" value="DNA/RNA polymerases"/>
    <property type="match status" value="1"/>
</dbReference>
<evidence type="ECO:0000256" key="8">
    <source>
        <dbReference type="ARBA" id="ARBA00022723"/>
    </source>
</evidence>
<dbReference type="EC" id="2.7.7.7" evidence="15"/>
<keyword evidence="4 15" id="KW-0963">Cytoplasm</keyword>
<comment type="cofactor">
    <cofactor evidence="15">
        <name>Mg(2+)</name>
        <dbReference type="ChEBI" id="CHEBI:18420"/>
    </cofactor>
    <text evidence="15">Binds 2 magnesium ions per subunit.</text>
</comment>
<comment type="function">
    <text evidence="15">Poorly processive, error-prone DNA polymerase involved in untargeted mutagenesis. Copies undamaged DNA at stalled replication forks, which arise in vivo from mismatched or misaligned primer ends. These misaligned primers can be extended by PolIV. Exhibits no 3'-5' exonuclease (proofreading) activity. May be involved in translesional synthesis, in conjunction with the beta clamp from PolIII.</text>
</comment>
<keyword evidence="12 15" id="KW-0238">DNA-binding</keyword>
<gene>
    <name evidence="15 17" type="primary">dinB</name>
    <name evidence="17" type="ORF">NP590_09300</name>
</gene>
<dbReference type="Gene3D" id="3.40.1170.60">
    <property type="match status" value="1"/>
</dbReference>
<evidence type="ECO:0000256" key="14">
    <source>
        <dbReference type="ARBA" id="ARBA00049244"/>
    </source>
</evidence>
<keyword evidence="7 15" id="KW-0235">DNA replication</keyword>
<dbReference type="PANTHER" id="PTHR11076:SF33">
    <property type="entry name" value="DNA POLYMERASE KAPPA"/>
    <property type="match status" value="1"/>
</dbReference>
<evidence type="ECO:0000256" key="12">
    <source>
        <dbReference type="ARBA" id="ARBA00023125"/>
    </source>
</evidence>
<dbReference type="InterPro" id="IPR022880">
    <property type="entry name" value="DNApol_IV"/>
</dbReference>
<comment type="subunit">
    <text evidence="15">Monomer.</text>
</comment>
<evidence type="ECO:0000256" key="13">
    <source>
        <dbReference type="ARBA" id="ARBA00023204"/>
    </source>
</evidence>
<name>A0ABT1TFR0_9GAMM</name>
<evidence type="ECO:0000256" key="2">
    <source>
        <dbReference type="ARBA" id="ARBA00010945"/>
    </source>
</evidence>
<keyword evidence="13 15" id="KW-0234">DNA repair</keyword>
<keyword evidence="18" id="KW-1185">Reference proteome</keyword>
<dbReference type="Pfam" id="PF21999">
    <property type="entry name" value="IMS_HHH_1"/>
    <property type="match status" value="1"/>
</dbReference>